<evidence type="ECO:0000256" key="2">
    <source>
        <dbReference type="ARBA" id="ARBA00023235"/>
    </source>
</evidence>
<dbReference type="SUPFAM" id="SSF55120">
    <property type="entry name" value="Pseudouridine synthase"/>
    <property type="match status" value="1"/>
</dbReference>
<dbReference type="InterPro" id="IPR050188">
    <property type="entry name" value="RluA_PseudoU_synthase"/>
</dbReference>
<accession>X0YDI8</accession>
<comment type="caution">
    <text evidence="4">The sequence shown here is derived from an EMBL/GenBank/DDBJ whole genome shotgun (WGS) entry which is preliminary data.</text>
</comment>
<organism evidence="4">
    <name type="scientific">marine sediment metagenome</name>
    <dbReference type="NCBI Taxonomy" id="412755"/>
    <lineage>
        <taxon>unclassified sequences</taxon>
        <taxon>metagenomes</taxon>
        <taxon>ecological metagenomes</taxon>
    </lineage>
</organism>
<reference evidence="4" key="1">
    <citation type="journal article" date="2014" name="Front. Microbiol.">
        <title>High frequency of phylogenetically diverse reductive dehalogenase-homologous genes in deep subseafloor sedimentary metagenomes.</title>
        <authorList>
            <person name="Kawai M."/>
            <person name="Futagami T."/>
            <person name="Toyoda A."/>
            <person name="Takaki Y."/>
            <person name="Nishi S."/>
            <person name="Hori S."/>
            <person name="Arai W."/>
            <person name="Tsubouchi T."/>
            <person name="Morono Y."/>
            <person name="Uchiyama I."/>
            <person name="Ito T."/>
            <person name="Fujiyama A."/>
            <person name="Inagaki F."/>
            <person name="Takami H."/>
        </authorList>
    </citation>
    <scope>NUCLEOTIDE SEQUENCE</scope>
    <source>
        <strain evidence="4">Expedition CK06-06</strain>
    </source>
</reference>
<dbReference type="GO" id="GO:0001522">
    <property type="term" value="P:pseudouridine synthesis"/>
    <property type="evidence" value="ECO:0007669"/>
    <property type="project" value="InterPro"/>
</dbReference>
<dbReference type="InterPro" id="IPR020103">
    <property type="entry name" value="PsdUridine_synth_cat_dom_sf"/>
</dbReference>
<evidence type="ECO:0000259" key="3">
    <source>
        <dbReference type="Pfam" id="PF00849"/>
    </source>
</evidence>
<dbReference type="AlphaFoldDB" id="X0YDI8"/>
<dbReference type="Gene3D" id="3.30.2350.10">
    <property type="entry name" value="Pseudouridine synthase"/>
    <property type="match status" value="1"/>
</dbReference>
<dbReference type="Pfam" id="PF00849">
    <property type="entry name" value="PseudoU_synth_2"/>
    <property type="match status" value="1"/>
</dbReference>
<comment type="similarity">
    <text evidence="1">Belongs to the pseudouridine synthase RluA family.</text>
</comment>
<dbReference type="EMBL" id="BART01008399">
    <property type="protein sequence ID" value="GAG53925.1"/>
    <property type="molecule type" value="Genomic_DNA"/>
</dbReference>
<dbReference type="GO" id="GO:0009982">
    <property type="term" value="F:pseudouridine synthase activity"/>
    <property type="evidence" value="ECO:0007669"/>
    <property type="project" value="InterPro"/>
</dbReference>
<feature type="non-terminal residue" evidence="4">
    <location>
        <position position="1"/>
    </location>
</feature>
<protein>
    <recommendedName>
        <fullName evidence="3">Pseudouridine synthase RsuA/RluA-like domain-containing protein</fullName>
    </recommendedName>
</protein>
<name>X0YDI8_9ZZZZ</name>
<feature type="domain" description="Pseudouridine synthase RsuA/RluA-like" evidence="3">
    <location>
        <begin position="2"/>
        <end position="105"/>
    </location>
</feature>
<dbReference type="GO" id="GO:0003723">
    <property type="term" value="F:RNA binding"/>
    <property type="evidence" value="ECO:0007669"/>
    <property type="project" value="InterPro"/>
</dbReference>
<dbReference type="PANTHER" id="PTHR21600:SF83">
    <property type="entry name" value="PSEUDOURIDYLATE SYNTHASE RPUSD4, MITOCHONDRIAL"/>
    <property type="match status" value="1"/>
</dbReference>
<dbReference type="PANTHER" id="PTHR21600">
    <property type="entry name" value="MITOCHONDRIAL RNA PSEUDOURIDINE SYNTHASE"/>
    <property type="match status" value="1"/>
</dbReference>
<proteinExistence type="inferred from homology"/>
<keyword evidence="2" id="KW-0413">Isomerase</keyword>
<gene>
    <name evidence="4" type="ORF">S01H4_18903</name>
</gene>
<dbReference type="CDD" id="cd02869">
    <property type="entry name" value="PseudoU_synth_RluA_like"/>
    <property type="match status" value="1"/>
</dbReference>
<dbReference type="InterPro" id="IPR006145">
    <property type="entry name" value="PsdUridine_synth_RsuA/RluA"/>
</dbReference>
<evidence type="ECO:0000313" key="4">
    <source>
        <dbReference type="EMBL" id="GAG53925.1"/>
    </source>
</evidence>
<evidence type="ECO:0000256" key="1">
    <source>
        <dbReference type="ARBA" id="ARBA00010876"/>
    </source>
</evidence>
<sequence>PVTGVVVYAKTSKALSRMNRMFKEKEVSKIYWAIVKDPPKALSGELRHFIVRDRSKNKSYSYDKMVQGAKEGWLDYKFVEKSENYCLLEIDLHTGRHHQIRSQLSKIGCPVKGDLKYGFPRSNKDGGISLHARTLSFLHPVKKEPVKLIAKPPEENLWDALVKEEVE</sequence>